<dbReference type="EMBL" id="BARS01039497">
    <property type="protein sequence ID" value="GAG19588.1"/>
    <property type="molecule type" value="Genomic_DNA"/>
</dbReference>
<name>X0W4R0_9ZZZZ</name>
<accession>X0W4R0</accession>
<proteinExistence type="predicted"/>
<evidence type="ECO:0000313" key="1">
    <source>
        <dbReference type="EMBL" id="GAG19588.1"/>
    </source>
</evidence>
<feature type="non-terminal residue" evidence="1">
    <location>
        <position position="69"/>
    </location>
</feature>
<protein>
    <submittedName>
        <fullName evidence="1">Uncharacterized protein</fullName>
    </submittedName>
</protein>
<sequence>MMYIICMAYILKKRIKGRTYYYLAESQRVNGSPRIVWQKYLGTADRIKEKLLESKKEYIEDISTLEIGS</sequence>
<dbReference type="AlphaFoldDB" id="X0W4R0"/>
<organism evidence="1">
    <name type="scientific">marine sediment metagenome</name>
    <dbReference type="NCBI Taxonomy" id="412755"/>
    <lineage>
        <taxon>unclassified sequences</taxon>
        <taxon>metagenomes</taxon>
        <taxon>ecological metagenomes</taxon>
    </lineage>
</organism>
<comment type="caution">
    <text evidence="1">The sequence shown here is derived from an EMBL/GenBank/DDBJ whole genome shotgun (WGS) entry which is preliminary data.</text>
</comment>
<gene>
    <name evidence="1" type="ORF">S01H1_60305</name>
</gene>
<reference evidence="1" key="1">
    <citation type="journal article" date="2014" name="Front. Microbiol.">
        <title>High frequency of phylogenetically diverse reductive dehalogenase-homologous genes in deep subseafloor sedimentary metagenomes.</title>
        <authorList>
            <person name="Kawai M."/>
            <person name="Futagami T."/>
            <person name="Toyoda A."/>
            <person name="Takaki Y."/>
            <person name="Nishi S."/>
            <person name="Hori S."/>
            <person name="Arai W."/>
            <person name="Tsubouchi T."/>
            <person name="Morono Y."/>
            <person name="Uchiyama I."/>
            <person name="Ito T."/>
            <person name="Fujiyama A."/>
            <person name="Inagaki F."/>
            <person name="Takami H."/>
        </authorList>
    </citation>
    <scope>NUCLEOTIDE SEQUENCE</scope>
    <source>
        <strain evidence="1">Expedition CK06-06</strain>
    </source>
</reference>